<dbReference type="PANTHER" id="PTHR44535">
    <property type="entry name" value="PROTEIN CBG16200"/>
    <property type="match status" value="1"/>
</dbReference>
<dbReference type="EC" id="2.7.11.1" evidence="4"/>
<dbReference type="InterPro" id="IPR000719">
    <property type="entry name" value="Prot_kinase_dom"/>
</dbReference>
<evidence type="ECO:0000256" key="1">
    <source>
        <dbReference type="ARBA" id="ARBA00001946"/>
    </source>
</evidence>
<keyword evidence="10" id="KW-0808">Transferase</keyword>
<evidence type="ECO:0000256" key="2">
    <source>
        <dbReference type="ARBA" id="ARBA00004496"/>
    </source>
</evidence>
<dbReference type="InterPro" id="IPR011009">
    <property type="entry name" value="Kinase-like_dom_sf"/>
</dbReference>
<keyword evidence="10" id="KW-0418">Kinase</keyword>
<dbReference type="Gene3D" id="1.10.510.10">
    <property type="entry name" value="Transferase(Phosphotransferase) domain 1"/>
    <property type="match status" value="1"/>
</dbReference>
<evidence type="ECO:0000256" key="5">
    <source>
        <dbReference type="ARBA" id="ARBA00022490"/>
    </source>
</evidence>
<keyword evidence="6" id="KW-0723">Serine/threonine-protein kinase</keyword>
<organism evidence="15 16">
    <name type="scientific">Tritrichomonas musculus</name>
    <dbReference type="NCBI Taxonomy" id="1915356"/>
    <lineage>
        <taxon>Eukaryota</taxon>
        <taxon>Metamonada</taxon>
        <taxon>Parabasalia</taxon>
        <taxon>Tritrichomonadida</taxon>
        <taxon>Tritrichomonadidae</taxon>
        <taxon>Tritrichomonas</taxon>
    </lineage>
</organism>
<dbReference type="PROSITE" id="PS50012">
    <property type="entry name" value="RCC1_3"/>
    <property type="match status" value="1"/>
</dbReference>
<comment type="subcellular location">
    <subcellularLocation>
        <location evidence="2">Cytoplasm</location>
    </subcellularLocation>
</comment>
<protein>
    <recommendedName>
        <fullName evidence="4">non-specific serine/threonine protein kinase</fullName>
        <ecNumber evidence="4">2.7.11.1</ecNumber>
    </recommendedName>
</protein>
<dbReference type="Gene3D" id="2.130.10.30">
    <property type="entry name" value="Regulator of chromosome condensation 1/beta-lactamase-inhibitor protein II"/>
    <property type="match status" value="1"/>
</dbReference>
<accession>A0ABR2L2U9</accession>
<evidence type="ECO:0000256" key="6">
    <source>
        <dbReference type="ARBA" id="ARBA00022527"/>
    </source>
</evidence>
<dbReference type="InterPro" id="IPR008271">
    <property type="entry name" value="Ser/Thr_kinase_AS"/>
</dbReference>
<evidence type="ECO:0000259" key="14">
    <source>
        <dbReference type="PROSITE" id="PS50011"/>
    </source>
</evidence>
<dbReference type="Pfam" id="PF13540">
    <property type="entry name" value="RCC1_2"/>
    <property type="match status" value="1"/>
</dbReference>
<comment type="cofactor">
    <cofactor evidence="1">
        <name>Mg(2+)</name>
        <dbReference type="ChEBI" id="CHEBI:18420"/>
    </cofactor>
</comment>
<feature type="repeat" description="RCC1" evidence="13">
    <location>
        <begin position="196"/>
        <end position="247"/>
    </location>
</feature>
<dbReference type="InterPro" id="IPR051997">
    <property type="entry name" value="STK_NEK"/>
</dbReference>
<evidence type="ECO:0000313" key="15">
    <source>
        <dbReference type="EMBL" id="KAK8897684.1"/>
    </source>
</evidence>
<keyword evidence="9" id="KW-0547">Nucleotide-binding</keyword>
<dbReference type="Pfam" id="PF00069">
    <property type="entry name" value="Pkinase"/>
    <property type="match status" value="1"/>
</dbReference>
<evidence type="ECO:0000256" key="13">
    <source>
        <dbReference type="PROSITE-ProRule" id="PRU00235"/>
    </source>
</evidence>
<keyword evidence="16" id="KW-1185">Reference proteome</keyword>
<proteinExistence type="inferred from homology"/>
<evidence type="ECO:0000256" key="7">
    <source>
        <dbReference type="ARBA" id="ARBA00022553"/>
    </source>
</evidence>
<dbReference type="SUPFAM" id="SSF56112">
    <property type="entry name" value="Protein kinase-like (PK-like)"/>
    <property type="match status" value="1"/>
</dbReference>
<keyword evidence="8" id="KW-0479">Metal-binding</keyword>
<evidence type="ECO:0000256" key="3">
    <source>
        <dbReference type="ARBA" id="ARBA00010886"/>
    </source>
</evidence>
<evidence type="ECO:0000256" key="8">
    <source>
        <dbReference type="ARBA" id="ARBA00022723"/>
    </source>
</evidence>
<keyword evidence="7" id="KW-0597">Phosphoprotein</keyword>
<dbReference type="SUPFAM" id="SSF50985">
    <property type="entry name" value="RCC1/BLIP-II"/>
    <property type="match status" value="1"/>
</dbReference>
<comment type="similarity">
    <text evidence="3">Belongs to the protein kinase superfamily. NEK Ser/Thr protein kinase family. NIMA subfamily.</text>
</comment>
<feature type="domain" description="Protein kinase" evidence="14">
    <location>
        <begin position="334"/>
        <end position="493"/>
    </location>
</feature>
<evidence type="ECO:0000256" key="4">
    <source>
        <dbReference type="ARBA" id="ARBA00012513"/>
    </source>
</evidence>
<keyword evidence="11" id="KW-0067">ATP-binding</keyword>
<dbReference type="SMART" id="SM00220">
    <property type="entry name" value="S_TKc"/>
    <property type="match status" value="1"/>
</dbReference>
<name>A0ABR2L2U9_9EUKA</name>
<sequence>MKKNPCEAQGFGENRNCQISPSIPKQNLLKITNIPIKDNKIITWSSISAVCGQGYSLYLLSNPNYELNRLAFSIYDCPKEDYPLFIDVKDMYPISLFGGRYHSAAIDSYGEIIIIRPCVEGWEPSVDYEIGFLPDSRAVSIAFNEFFCIALGENGQVYKSYLTDELKFKKVPELVGKDIVHISGTSDHCFAVTQDGKVFGFGSNSCGQLGVAGIKSYDMFTEIKTLSIYKIIAAYAGVNHSLFQTIDGNILACGNNSKNQLLQNIKNDECIFMPTQTIVRCNASFCIAGYNVSVVFMNHVPENCPNNLVPIKKFQRKEKINEIKILSSEEIHSLHIIREISIGGNGKVLEVEGDEKYALKIMLIQDCSIEKQQKFLGEYEKLNMLSHPNIIKTYGIYLSDETTPFSILLEYCPSNIQNEIKKDSLSKVDIIKYIYQIVEAMKYVHFNKIIHRDLKPLNILIGKDNLIRVCDFGISKLMKKLMYIRLVFYYTLC</sequence>
<evidence type="ECO:0000256" key="11">
    <source>
        <dbReference type="ARBA" id="ARBA00022840"/>
    </source>
</evidence>
<dbReference type="InterPro" id="IPR009091">
    <property type="entry name" value="RCC1/BLIP-II"/>
</dbReference>
<reference evidence="15 16" key="1">
    <citation type="submission" date="2024-04" db="EMBL/GenBank/DDBJ databases">
        <title>Tritrichomonas musculus Genome.</title>
        <authorList>
            <person name="Alves-Ferreira E."/>
            <person name="Grigg M."/>
            <person name="Lorenzi H."/>
            <person name="Galac M."/>
        </authorList>
    </citation>
    <scope>NUCLEOTIDE SEQUENCE [LARGE SCALE GENOMIC DNA]</scope>
    <source>
        <strain evidence="15 16">EAF2021</strain>
    </source>
</reference>
<dbReference type="InterPro" id="IPR000408">
    <property type="entry name" value="Reg_chr_condens"/>
</dbReference>
<gene>
    <name evidence="15" type="ORF">M9Y10_015648</name>
</gene>
<keyword evidence="5" id="KW-0963">Cytoplasm</keyword>
<dbReference type="EMBL" id="JAPFFF010000002">
    <property type="protein sequence ID" value="KAK8897684.1"/>
    <property type="molecule type" value="Genomic_DNA"/>
</dbReference>
<comment type="caution">
    <text evidence="15">The sequence shown here is derived from an EMBL/GenBank/DDBJ whole genome shotgun (WGS) entry which is preliminary data.</text>
</comment>
<evidence type="ECO:0000256" key="9">
    <source>
        <dbReference type="ARBA" id="ARBA00022741"/>
    </source>
</evidence>
<keyword evidence="12" id="KW-0460">Magnesium</keyword>
<dbReference type="PROSITE" id="PS00108">
    <property type="entry name" value="PROTEIN_KINASE_ST"/>
    <property type="match status" value="1"/>
</dbReference>
<evidence type="ECO:0000256" key="10">
    <source>
        <dbReference type="ARBA" id="ARBA00022777"/>
    </source>
</evidence>
<dbReference type="PROSITE" id="PS50011">
    <property type="entry name" value="PROTEIN_KINASE_DOM"/>
    <property type="match status" value="1"/>
</dbReference>
<evidence type="ECO:0000256" key="12">
    <source>
        <dbReference type="ARBA" id="ARBA00022842"/>
    </source>
</evidence>
<evidence type="ECO:0000313" key="16">
    <source>
        <dbReference type="Proteomes" id="UP001470230"/>
    </source>
</evidence>
<dbReference type="Proteomes" id="UP001470230">
    <property type="component" value="Unassembled WGS sequence"/>
</dbReference>
<dbReference type="PANTHER" id="PTHR44535:SF1">
    <property type="entry name" value="SERINE_THREONINE-PROTEIN KINASE NEK9"/>
    <property type="match status" value="1"/>
</dbReference>